<evidence type="ECO:0000259" key="4">
    <source>
        <dbReference type="Pfam" id="PF13600"/>
    </source>
</evidence>
<dbReference type="AlphaFoldDB" id="A0A8T0A538"/>
<feature type="domain" description="DUF4140" evidence="4">
    <location>
        <begin position="43"/>
        <end position="147"/>
    </location>
</feature>
<dbReference type="PANTHER" id="PTHR31005:SF10">
    <property type="entry name" value="DUF4140 DOMAIN-CONTAINING PROTEIN"/>
    <property type="match status" value="1"/>
</dbReference>
<reference evidence="5" key="1">
    <citation type="journal article" date="2020" name="Ecol. Evol.">
        <title>Genome structure and content of the rice root-knot nematode (Meloidogyne graminicola).</title>
        <authorList>
            <person name="Phan N.T."/>
            <person name="Danchin E.G.J."/>
            <person name="Klopp C."/>
            <person name="Perfus-Barbeoch L."/>
            <person name="Kozlowski D.K."/>
            <person name="Koutsovoulos G.D."/>
            <person name="Lopez-Roques C."/>
            <person name="Bouchez O."/>
            <person name="Zahm M."/>
            <person name="Besnard G."/>
            <person name="Bellafiore S."/>
        </authorList>
    </citation>
    <scope>NUCLEOTIDE SEQUENCE</scope>
    <source>
        <strain evidence="5">VN-18</strain>
    </source>
</reference>
<feature type="coiled-coil region" evidence="1">
    <location>
        <begin position="116"/>
        <end position="143"/>
    </location>
</feature>
<accession>A0A8T0A538</accession>
<dbReference type="NCBIfam" id="TIGR02231">
    <property type="entry name" value="mucoidy inhibitor MuiA family protein"/>
    <property type="match status" value="1"/>
</dbReference>
<feature type="domain" description="DUF4139" evidence="3">
    <location>
        <begin position="350"/>
        <end position="641"/>
    </location>
</feature>
<keyword evidence="6" id="KW-1185">Reference proteome</keyword>
<dbReference type="InterPro" id="IPR025554">
    <property type="entry name" value="DUF4140"/>
</dbReference>
<evidence type="ECO:0000259" key="3">
    <source>
        <dbReference type="Pfam" id="PF13598"/>
    </source>
</evidence>
<evidence type="ECO:0000313" key="6">
    <source>
        <dbReference type="Proteomes" id="UP000605970"/>
    </source>
</evidence>
<gene>
    <name evidence="5" type="ORF">Mgra_00000246</name>
</gene>
<evidence type="ECO:0000313" key="5">
    <source>
        <dbReference type="EMBL" id="KAF7640426.1"/>
    </source>
</evidence>
<feature type="compositionally biased region" description="Basic and acidic residues" evidence="2">
    <location>
        <begin position="311"/>
        <end position="339"/>
    </location>
</feature>
<keyword evidence="1" id="KW-0175">Coiled coil</keyword>
<dbReference type="InterPro" id="IPR011935">
    <property type="entry name" value="CHP02231"/>
</dbReference>
<dbReference type="OrthoDB" id="10068793at2759"/>
<evidence type="ECO:0000256" key="1">
    <source>
        <dbReference type="SAM" id="Coils"/>
    </source>
</evidence>
<proteinExistence type="predicted"/>
<feature type="region of interest" description="Disordered" evidence="2">
    <location>
        <begin position="300"/>
        <end position="339"/>
    </location>
</feature>
<name>A0A8T0A538_9BILA</name>
<dbReference type="Pfam" id="PF13598">
    <property type="entry name" value="DUF4139"/>
    <property type="match status" value="1"/>
</dbReference>
<evidence type="ECO:0000256" key="2">
    <source>
        <dbReference type="SAM" id="MobiDB-lite"/>
    </source>
</evidence>
<dbReference type="Proteomes" id="UP000605970">
    <property type="component" value="Unassembled WGS sequence"/>
</dbReference>
<comment type="caution">
    <text evidence="5">The sequence shown here is derived from an EMBL/GenBank/DDBJ whole genome shotgun (WGS) entry which is preliminary data.</text>
</comment>
<dbReference type="Pfam" id="PF13600">
    <property type="entry name" value="DUF4140"/>
    <property type="match status" value="1"/>
</dbReference>
<sequence length="645" mass="72581">MTTTTTTNSSDFSPFTSQKSSISSEQSLPIMNFETKELTTKSVVVYLDRAEVKRSIVFQKPEQIQLPVKMMIRINNISPMIARDSIRVDGQRGVIILDVDYVEIPQFCNDEGSENLSFLELETSDLESNCAALNDQIDVLQKRLEVLDGVAKQIGKNALVSTDAVQQRRFQQMQEQTQINGCIENNGGGTQQQQTISMQFAPTSLFLLNEDSMKNLSSFLEYYGKLKNKSINLLVEIQSNEDDSSVDIPSIDTENFCELILVYQVFSCTWRPSYSLRASSSGVLNSRYLSKRRMSKSAIKIKAGTSNENLPEEKKEIEEEKDEEEKKEGEEKKEKQTFIKKERREEDCSEAILLSFHGMVEQNTDEDWRDAQLILSTAQPCSANSVPYLPSLNAMLQRTVISGFRQRNHSTATARHRRIMLNSHAASQEDLDAGIGSFDYNELIDAQHLQQQMRGAALATSVHGSGSENTSIHSLEQMPSTYFPIDYPCTIPADGQPHKIDIAHIELLPTYWHECVPSRMSSAFINAKLVNCSPLPLLPGPLSVFFNNSFVSTSHLKLVLPGEEFRCLLGVDPAIKVEYKRATTTNEQFGFMTKKSLSTHEQAILLRNAKANQSVQITIREPVPKAVDEQVKSSIKTKPKPRFMM</sequence>
<dbReference type="PANTHER" id="PTHR31005">
    <property type="entry name" value="DUF4139 DOMAIN-CONTAINING PROTEIN"/>
    <property type="match status" value="1"/>
</dbReference>
<dbReference type="InterPro" id="IPR037291">
    <property type="entry name" value="DUF4139"/>
</dbReference>
<protein>
    <submittedName>
        <fullName evidence="5">DUF4140 domain-containing protein</fullName>
    </submittedName>
</protein>
<dbReference type="EMBL" id="JABEBT010000001">
    <property type="protein sequence ID" value="KAF7640426.1"/>
    <property type="molecule type" value="Genomic_DNA"/>
</dbReference>
<organism evidence="5 6">
    <name type="scientific">Meloidogyne graminicola</name>
    <dbReference type="NCBI Taxonomy" id="189291"/>
    <lineage>
        <taxon>Eukaryota</taxon>
        <taxon>Metazoa</taxon>
        <taxon>Ecdysozoa</taxon>
        <taxon>Nematoda</taxon>
        <taxon>Chromadorea</taxon>
        <taxon>Rhabditida</taxon>
        <taxon>Tylenchina</taxon>
        <taxon>Tylenchomorpha</taxon>
        <taxon>Tylenchoidea</taxon>
        <taxon>Meloidogynidae</taxon>
        <taxon>Meloidogyninae</taxon>
        <taxon>Meloidogyne</taxon>
    </lineage>
</organism>